<feature type="transmembrane region" description="Helical" evidence="1">
    <location>
        <begin position="72"/>
        <end position="97"/>
    </location>
</feature>
<dbReference type="Pfam" id="PF02517">
    <property type="entry name" value="Rce1-like"/>
    <property type="match status" value="1"/>
</dbReference>
<dbReference type="GeneID" id="79266196"/>
<keyword evidence="1" id="KW-1133">Transmembrane helix</keyword>
<gene>
    <name evidence="3" type="ORF">ACFQJ4_04265</name>
</gene>
<feature type="transmembrane region" description="Helical" evidence="1">
    <location>
        <begin position="196"/>
        <end position="215"/>
    </location>
</feature>
<dbReference type="EC" id="3.4.-.-" evidence="3"/>
<dbReference type="RefSeq" id="WP_276235536.1">
    <property type="nucleotide sequence ID" value="NZ_CP119802.1"/>
</dbReference>
<accession>A0ABD5ZM53</accession>
<comment type="caution">
    <text evidence="3">The sequence shown here is derived from an EMBL/GenBank/DDBJ whole genome shotgun (WGS) entry which is preliminary data.</text>
</comment>
<keyword evidence="4" id="KW-1185">Reference proteome</keyword>
<dbReference type="EMBL" id="JBHTAP010000001">
    <property type="protein sequence ID" value="MFC7234528.1"/>
    <property type="molecule type" value="Genomic_DNA"/>
</dbReference>
<proteinExistence type="predicted"/>
<feature type="domain" description="CAAX prenyl protease 2/Lysostaphin resistance protein A-like" evidence="2">
    <location>
        <begin position="165"/>
        <end position="258"/>
    </location>
</feature>
<dbReference type="PANTHER" id="PTHR35797">
    <property type="entry name" value="PROTEASE-RELATED"/>
    <property type="match status" value="1"/>
</dbReference>
<organism evidence="3 4">
    <name type="scientific">Halosegnis marinus</name>
    <dbReference type="NCBI Taxonomy" id="3034023"/>
    <lineage>
        <taxon>Archaea</taxon>
        <taxon>Methanobacteriati</taxon>
        <taxon>Methanobacteriota</taxon>
        <taxon>Stenosarchaea group</taxon>
        <taxon>Halobacteria</taxon>
        <taxon>Halobacteriales</taxon>
        <taxon>Natronomonadaceae</taxon>
        <taxon>Halosegnis</taxon>
    </lineage>
</organism>
<dbReference type="Proteomes" id="UP001596398">
    <property type="component" value="Unassembled WGS sequence"/>
</dbReference>
<name>A0ABD5ZM53_9EURY</name>
<sequence length="305" mass="33057">MSDPSGRTDTRSFAGLDRELVAFFALAFALAWGVYGILGVIGWASGGVTATELLTRGELLDFEGVDLVVPGLFVFALTRVADFSFSIAGVVLIWMTAGRPGFRALASRLTRVRIGWQWYLVALLPVVLYTAAAVFAGMTDDAVALTVDASPAAIRAVLFAIDGGLLVTLFLRGPLGEELGLRGFALPRLQERTNPFHASLVIGVFWGLWHLPVLVGRDPLIVVVFLVLAVGLSFVFTWLFNGSGGSLVPVLLFHTFQNSEEMFETFFPALVGTDWELFSTLSLLVVGIAVGVWLFRQSRRARTVS</sequence>
<evidence type="ECO:0000256" key="1">
    <source>
        <dbReference type="SAM" id="Phobius"/>
    </source>
</evidence>
<keyword evidence="3" id="KW-0378">Hydrolase</keyword>
<protein>
    <submittedName>
        <fullName evidence="3">CPBP family intramembrane glutamic endopeptidase</fullName>
        <ecNumber evidence="3">3.4.-.-</ecNumber>
    </submittedName>
</protein>
<evidence type="ECO:0000313" key="4">
    <source>
        <dbReference type="Proteomes" id="UP001596398"/>
    </source>
</evidence>
<evidence type="ECO:0000259" key="2">
    <source>
        <dbReference type="Pfam" id="PF02517"/>
    </source>
</evidence>
<dbReference type="InterPro" id="IPR042150">
    <property type="entry name" value="MmRce1-like"/>
</dbReference>
<feature type="transmembrane region" description="Helical" evidence="1">
    <location>
        <begin position="220"/>
        <end position="240"/>
    </location>
</feature>
<keyword evidence="1" id="KW-0812">Transmembrane</keyword>
<feature type="transmembrane region" description="Helical" evidence="1">
    <location>
        <begin position="277"/>
        <end position="295"/>
    </location>
</feature>
<dbReference type="GO" id="GO:0004175">
    <property type="term" value="F:endopeptidase activity"/>
    <property type="evidence" value="ECO:0007669"/>
    <property type="project" value="UniProtKB-ARBA"/>
</dbReference>
<dbReference type="InterPro" id="IPR003675">
    <property type="entry name" value="Rce1/LyrA-like_dom"/>
</dbReference>
<feature type="transmembrane region" description="Helical" evidence="1">
    <location>
        <begin position="20"/>
        <end position="44"/>
    </location>
</feature>
<feature type="transmembrane region" description="Helical" evidence="1">
    <location>
        <begin position="118"/>
        <end position="138"/>
    </location>
</feature>
<dbReference type="GO" id="GO:0080120">
    <property type="term" value="P:CAAX-box protein maturation"/>
    <property type="evidence" value="ECO:0007669"/>
    <property type="project" value="UniProtKB-ARBA"/>
</dbReference>
<keyword evidence="1" id="KW-0472">Membrane</keyword>
<reference evidence="3 4" key="1">
    <citation type="journal article" date="2019" name="Int. J. Syst. Evol. Microbiol.">
        <title>The Global Catalogue of Microorganisms (GCM) 10K type strain sequencing project: providing services to taxonomists for standard genome sequencing and annotation.</title>
        <authorList>
            <consortium name="The Broad Institute Genomics Platform"/>
            <consortium name="The Broad Institute Genome Sequencing Center for Infectious Disease"/>
            <person name="Wu L."/>
            <person name="Ma J."/>
        </authorList>
    </citation>
    <scope>NUCLEOTIDE SEQUENCE [LARGE SCALE GENOMIC DNA]</scope>
    <source>
        <strain evidence="3 4">DT85</strain>
    </source>
</reference>
<evidence type="ECO:0000313" key="3">
    <source>
        <dbReference type="EMBL" id="MFC7234528.1"/>
    </source>
</evidence>
<dbReference type="AlphaFoldDB" id="A0ABD5ZM53"/>
<dbReference type="PANTHER" id="PTHR35797:SF1">
    <property type="entry name" value="PROTEASE"/>
    <property type="match status" value="1"/>
</dbReference>